<dbReference type="AlphaFoldDB" id="A0A9X2JH64"/>
<keyword evidence="1" id="KW-0732">Signal</keyword>
<evidence type="ECO:0000313" key="2">
    <source>
        <dbReference type="EMBL" id="MCO6042569.1"/>
    </source>
</evidence>
<gene>
    <name evidence="2" type="ORF">NG895_01485</name>
</gene>
<name>A0A9X2JH64_9BACT</name>
<organism evidence="2 3">
    <name type="scientific">Aeoliella straminimaris</name>
    <dbReference type="NCBI Taxonomy" id="2954799"/>
    <lineage>
        <taxon>Bacteria</taxon>
        <taxon>Pseudomonadati</taxon>
        <taxon>Planctomycetota</taxon>
        <taxon>Planctomycetia</taxon>
        <taxon>Pirellulales</taxon>
        <taxon>Lacipirellulaceae</taxon>
        <taxon>Aeoliella</taxon>
    </lineage>
</organism>
<comment type="caution">
    <text evidence="2">The sequence shown here is derived from an EMBL/GenBank/DDBJ whole genome shotgun (WGS) entry which is preliminary data.</text>
</comment>
<keyword evidence="3" id="KW-1185">Reference proteome</keyword>
<evidence type="ECO:0000313" key="3">
    <source>
        <dbReference type="Proteomes" id="UP001155241"/>
    </source>
</evidence>
<proteinExistence type="predicted"/>
<feature type="signal peptide" evidence="1">
    <location>
        <begin position="1"/>
        <end position="23"/>
    </location>
</feature>
<sequence length="381" mass="43146">MTRLVHSLWAASLAALLVAPTFAQKTELLKYDDGSQESKRSMTGGVHVVRFECPDDQKWYVNAVRLHGSRYGAAQAPNEDFEIVIANDDFSKRQVIKKPYSLFKRGDEKWVRIPIDPVEVEGPFHVAAFFNPTRTKGVYVGIDTDSSPSHSATATVMDMGAMENNVDGDWMIRAYLTNEIEGEAKQLLDEGQRAEQAQEREIQMDKEIVGEARSLTLRQDDGPTDDHMNIQGALYTVEFETPQDVEGYVWQVQCYASQFGREHDSEAVSGDVYILDENRKILSRTTFPYSVSTQVKHWISIPTLPTRVKGKFYVSIDTHGTKFKGLYMGYQDGNPQGIGSTDARNGERIVPADWSKRFDNMQWLIRVKLADRPVTYGEQQE</sequence>
<feature type="chain" id="PRO_5040980076" evidence="1">
    <location>
        <begin position="24"/>
        <end position="381"/>
    </location>
</feature>
<dbReference type="RefSeq" id="WP_252850668.1">
    <property type="nucleotide sequence ID" value="NZ_JAMXLR010000006.1"/>
</dbReference>
<protein>
    <submittedName>
        <fullName evidence="2">Uncharacterized protein</fullName>
    </submittedName>
</protein>
<dbReference type="Proteomes" id="UP001155241">
    <property type="component" value="Unassembled WGS sequence"/>
</dbReference>
<evidence type="ECO:0000256" key="1">
    <source>
        <dbReference type="SAM" id="SignalP"/>
    </source>
</evidence>
<reference evidence="2" key="1">
    <citation type="submission" date="2022-06" db="EMBL/GenBank/DDBJ databases">
        <title>Aeoliella straminimaris, a novel planctomycete from sediments.</title>
        <authorList>
            <person name="Vitorino I.R."/>
            <person name="Lage O.M."/>
        </authorList>
    </citation>
    <scope>NUCLEOTIDE SEQUENCE</scope>
    <source>
        <strain evidence="2">ICT_H6.2</strain>
    </source>
</reference>
<accession>A0A9X2JH64</accession>
<dbReference type="EMBL" id="JAMXLR010000006">
    <property type="protein sequence ID" value="MCO6042569.1"/>
    <property type="molecule type" value="Genomic_DNA"/>
</dbReference>